<proteinExistence type="predicted"/>
<keyword evidence="2" id="KW-1185">Reference proteome</keyword>
<evidence type="ECO:0000313" key="1">
    <source>
        <dbReference type="EMBL" id="KAI8561427.1"/>
    </source>
</evidence>
<organism evidence="1 2">
    <name type="scientific">Rhododendron molle</name>
    <name type="common">Chinese azalea</name>
    <name type="synonym">Azalea mollis</name>
    <dbReference type="NCBI Taxonomy" id="49168"/>
    <lineage>
        <taxon>Eukaryota</taxon>
        <taxon>Viridiplantae</taxon>
        <taxon>Streptophyta</taxon>
        <taxon>Embryophyta</taxon>
        <taxon>Tracheophyta</taxon>
        <taxon>Spermatophyta</taxon>
        <taxon>Magnoliopsida</taxon>
        <taxon>eudicotyledons</taxon>
        <taxon>Gunneridae</taxon>
        <taxon>Pentapetalae</taxon>
        <taxon>asterids</taxon>
        <taxon>Ericales</taxon>
        <taxon>Ericaceae</taxon>
        <taxon>Ericoideae</taxon>
        <taxon>Rhodoreae</taxon>
        <taxon>Rhododendron</taxon>
    </lineage>
</organism>
<sequence length="93" mass="9982">MFSSAIPSGNFQSNECTNEPRKYSTITTPILVPAHILRPAPNGISSKSFPRGSIFAFFPLMNLSGSNSRGFSQTSGSLPIAHMFTLSLVFLGT</sequence>
<evidence type="ECO:0000313" key="2">
    <source>
        <dbReference type="Proteomes" id="UP001062846"/>
    </source>
</evidence>
<dbReference type="EMBL" id="CM046391">
    <property type="protein sequence ID" value="KAI8561427.1"/>
    <property type="molecule type" value="Genomic_DNA"/>
</dbReference>
<gene>
    <name evidence="1" type="ORF">RHMOL_Rhmol04G0338800</name>
</gene>
<comment type="caution">
    <text evidence="1">The sequence shown here is derived from an EMBL/GenBank/DDBJ whole genome shotgun (WGS) entry which is preliminary data.</text>
</comment>
<reference evidence="1" key="1">
    <citation type="submission" date="2022-02" db="EMBL/GenBank/DDBJ databases">
        <title>Plant Genome Project.</title>
        <authorList>
            <person name="Zhang R.-G."/>
        </authorList>
    </citation>
    <scope>NUCLEOTIDE SEQUENCE</scope>
    <source>
        <strain evidence="1">AT1</strain>
    </source>
</reference>
<dbReference type="Proteomes" id="UP001062846">
    <property type="component" value="Chromosome 4"/>
</dbReference>
<name>A0ACC0P6X7_RHOML</name>
<accession>A0ACC0P6X7</accession>
<protein>
    <submittedName>
        <fullName evidence="1">Uncharacterized protein</fullName>
    </submittedName>
</protein>